<evidence type="ECO:0000313" key="1">
    <source>
        <dbReference type="EMBL" id="MFC6323914.1"/>
    </source>
</evidence>
<dbReference type="PANTHER" id="PTHR36849">
    <property type="entry name" value="CYTOPLASMIC PROTEIN-RELATED"/>
    <property type="match status" value="1"/>
</dbReference>
<accession>A0ABW1UW13</accession>
<dbReference type="Pfam" id="PF22752">
    <property type="entry name" value="DUF488-N3i"/>
    <property type="match status" value="1"/>
</dbReference>
<organism evidence="1 2">
    <name type="scientific">Companilactobacillus baiquanensis</name>
    <dbReference type="NCBI Taxonomy" id="2486005"/>
    <lineage>
        <taxon>Bacteria</taxon>
        <taxon>Bacillati</taxon>
        <taxon>Bacillota</taxon>
        <taxon>Bacilli</taxon>
        <taxon>Lactobacillales</taxon>
        <taxon>Lactobacillaceae</taxon>
        <taxon>Companilactobacillus</taxon>
    </lineage>
</organism>
<proteinExistence type="predicted"/>
<reference evidence="2" key="1">
    <citation type="journal article" date="2019" name="Int. J. Syst. Evol. Microbiol.">
        <title>The Global Catalogue of Microorganisms (GCM) 10K type strain sequencing project: providing services to taxonomists for standard genome sequencing and annotation.</title>
        <authorList>
            <consortium name="The Broad Institute Genomics Platform"/>
            <consortium name="The Broad Institute Genome Sequencing Center for Infectious Disease"/>
            <person name="Wu L."/>
            <person name="Ma J."/>
        </authorList>
    </citation>
    <scope>NUCLEOTIDE SEQUENCE [LARGE SCALE GENOMIC DNA]</scope>
    <source>
        <strain evidence="2">CCM 8895</strain>
    </source>
</reference>
<keyword evidence="2" id="KW-1185">Reference proteome</keyword>
<gene>
    <name evidence="1" type="ORF">ACFP1F_09200</name>
</gene>
<comment type="caution">
    <text evidence="1">The sequence shown here is derived from an EMBL/GenBank/DDBJ whole genome shotgun (WGS) entry which is preliminary data.</text>
</comment>
<dbReference type="InterPro" id="IPR052552">
    <property type="entry name" value="YeaO-like"/>
</dbReference>
<dbReference type="PANTHER" id="PTHR36849:SF1">
    <property type="entry name" value="CYTOPLASMIC PROTEIN"/>
    <property type="match status" value="1"/>
</dbReference>
<name>A0ABW1UW13_9LACO</name>
<dbReference type="Proteomes" id="UP001596186">
    <property type="component" value="Unassembled WGS sequence"/>
</dbReference>
<dbReference type="EMBL" id="JBHSSN010000015">
    <property type="protein sequence ID" value="MFC6323914.1"/>
    <property type="molecule type" value="Genomic_DNA"/>
</dbReference>
<dbReference type="RefSeq" id="WP_125592937.1">
    <property type="nucleotide sequence ID" value="NZ_JBHSSN010000015.1"/>
</dbReference>
<protein>
    <submittedName>
        <fullName evidence="1">DUF488 domain-containing protein</fullName>
    </submittedName>
</protein>
<evidence type="ECO:0000313" key="2">
    <source>
        <dbReference type="Proteomes" id="UP001596186"/>
    </source>
</evidence>
<sequence>MHELLMRRIYDKELPEGYRILIDRVWPRGMSKVRANLDIWAKEIAPTAELRKWFNHDPEKFGEFKEKYLAELNANENTDKFIENVKIALKDQDVLILYGAKDQENNNAKVLIQFLKKKIK</sequence>